<dbReference type="Proteomes" id="UP001227268">
    <property type="component" value="Unassembled WGS sequence"/>
</dbReference>
<reference evidence="1" key="1">
    <citation type="submission" date="2023-04" db="EMBL/GenBank/DDBJ databases">
        <title>Draft Genome sequencing of Naganishia species isolated from polar environments using Oxford Nanopore Technology.</title>
        <authorList>
            <person name="Leo P."/>
            <person name="Venkateswaran K."/>
        </authorList>
    </citation>
    <scope>NUCLEOTIDE SEQUENCE</scope>
    <source>
        <strain evidence="1">MNA-CCFEE 5423</strain>
    </source>
</reference>
<name>A0ACC2UWC5_9TREE</name>
<sequence length="1590" mass="178909">MSQRPPSRTREEEETNTNNKRRRVQVKPATAGVASGSFFSNGVAPGEMPHTGHRSRAGSITSQGSNAHRAGPTPRARSGSAASSSRPSMRRPESRQGSRERLSSAGYSAPSESSLDEDEDEAGLPLGAERELVVAEAEHQGTHLEPRRRNKEHPVIPFSVTSELRRMIANEATQRRQEMQRINPTVHAAAMGGNPNPVTLAPPSAPLKHYICPMYTYQVLAIHDAMVSSQNRSDNGVEAATEQDVMQFATTYQCAWVDKYLSTIAEITRDPALVARIPTALANDEHLLVQHLFPAQTTRLIDREPFVGPEGVVPRDTTSWETLDAKVNGLPASAYLGIPLVAEARETTIPAAITYDVDSVIVYSDTLPVKGAMEIRAVPNPKDTFRYTNHLADSIDGIRVPLSSIPNFRLGTSGRLSINMMFPSLYTQSATPSPQISLENQGLIWDQLILPAMQAANSTSSNAVGPGPWSWEYERHKQKGQQLSFGNNKHLVPSCDIADLVIAMRRITEDAEAPNFARSLREFKFLISLQGSKTRSMIDYNSFVQEEAGWMRVAQRGIREPRTYFRQIMTVKAYLKGLRMATKDDFTDDWLDFSAILDEAITKIRRYVDWKIRAGRGEDAAEDLDDEVSVATRTPSLEEHRRIRKGPSFLLDELGSILSSSGLSVWVDLAVQFFAQDFVTFWDQKCGARLSEILLGDSTFNNLSFSKGVRLDEIAGIPGRGGIQYTNKLTPHTGVNNPIVSLQLYAQEKILMYKARGNKDKGSNSLGVRHSRELPLWVILDARTSPSDLKDWLDAELAIFNSAHSREHFAARIEVRANLESLLDAAWNITIAREEVNESHHLIHVNNTEWHRWKSIRAVNFARLPTTLFRLHKSLDSWTIMQAMLTAQGQIHALHSRPSDAPVERGVLALNTRHLEVSTASGSGRRLYQQVQERPSLTDRYEGGRFADWYPAGVRTIHEWFHPSKGLYWRNFKQVMRGQMDADDMWRRVVSKGVRAITKGPECLPGRIRRDLAPPSSDDAFSRPLSGRSRNLLLYQEDVRYDEVLCAFNNATDALRQRKLVVNASTTAEISQMLRRLGQDPLDLMISFATALGLKAYSKDVMDLIMMRDGLIKGRTLERLADGRYKIIPQMARIIEEEELLEDVGLSGEGDPDIADEPVSHFQGYIPLQDDTVETVRCGTNRRPEFLSAVVYDTVKEVLRIPGLDPSPMLCKTLLPPAITEEEREDEIAFVELCRQLNADAAVKHSLSPTVNDYFVFVAGLFQIQLLEAIPDEATAGKTPGDKFWRQDLSLDAYTVSANLLRESYAGICGRLAHFSMTHATSYQWKEQPAKWMPLQGDSAPRWWSGDFTYASIWLRFVERVGRSENVRGVKDALYLTRDKFILSFRVLPCHEGSKYDDKPHGHRYIPWDQAPHQTKPPSLVSKSKTKAPPRWYSVHRSGRTDPARIKLMYNFTHELSAAYWGFFKTPGDIGDSSSPHHRTFPSPPPFEICWLWHNSDRVLSEKSYCMLREAQCPDYYGNVVQTDPRRKALGHDWWCGEETGGMPHNTNTCTKCKTFRSLNPNLVDNESLAMEPWRFKLGNYSWGQFAASP</sequence>
<keyword evidence="2" id="KW-1185">Reference proteome</keyword>
<gene>
    <name evidence="1" type="ORF">QFC21_007333</name>
</gene>
<evidence type="ECO:0000313" key="2">
    <source>
        <dbReference type="Proteomes" id="UP001227268"/>
    </source>
</evidence>
<comment type="caution">
    <text evidence="1">The sequence shown here is derived from an EMBL/GenBank/DDBJ whole genome shotgun (WGS) entry which is preliminary data.</text>
</comment>
<proteinExistence type="predicted"/>
<protein>
    <submittedName>
        <fullName evidence="1">Uncharacterized protein</fullName>
    </submittedName>
</protein>
<accession>A0ACC2UWC5</accession>
<dbReference type="EMBL" id="JASBWT010000067">
    <property type="protein sequence ID" value="KAJ9091056.1"/>
    <property type="molecule type" value="Genomic_DNA"/>
</dbReference>
<organism evidence="1 2">
    <name type="scientific">Naganishia friedmannii</name>
    <dbReference type="NCBI Taxonomy" id="89922"/>
    <lineage>
        <taxon>Eukaryota</taxon>
        <taxon>Fungi</taxon>
        <taxon>Dikarya</taxon>
        <taxon>Basidiomycota</taxon>
        <taxon>Agaricomycotina</taxon>
        <taxon>Tremellomycetes</taxon>
        <taxon>Filobasidiales</taxon>
        <taxon>Filobasidiaceae</taxon>
        <taxon>Naganishia</taxon>
    </lineage>
</organism>
<evidence type="ECO:0000313" key="1">
    <source>
        <dbReference type="EMBL" id="KAJ9091056.1"/>
    </source>
</evidence>